<dbReference type="GO" id="GO:0005524">
    <property type="term" value="F:ATP binding"/>
    <property type="evidence" value="ECO:0007669"/>
    <property type="project" value="UniProtKB-KW"/>
</dbReference>
<dbReference type="Gene3D" id="1.10.3290.10">
    <property type="entry name" value="Fido-like domain"/>
    <property type="match status" value="1"/>
</dbReference>
<evidence type="ECO:0000256" key="6">
    <source>
        <dbReference type="ARBA" id="ARBA00022840"/>
    </source>
</evidence>
<gene>
    <name evidence="12" type="ORF">K8W01_14675</name>
</gene>
<accession>A0A921E4J6</accession>
<comment type="subcellular location">
    <subcellularLocation>
        <location evidence="1">Membrane</location>
        <topology evidence="1">Single-pass membrane protein</topology>
    </subcellularLocation>
</comment>
<evidence type="ECO:0000313" key="13">
    <source>
        <dbReference type="Proteomes" id="UP000742631"/>
    </source>
</evidence>
<feature type="binding site" evidence="10">
    <location>
        <begin position="85"/>
        <end position="94"/>
    </location>
    <ligand>
        <name>ATP</name>
        <dbReference type="ChEBI" id="CHEBI:30616"/>
    </ligand>
</feature>
<evidence type="ECO:0000256" key="1">
    <source>
        <dbReference type="ARBA" id="ARBA00004167"/>
    </source>
</evidence>
<dbReference type="PROSITE" id="PS51459">
    <property type="entry name" value="FIDO"/>
    <property type="match status" value="1"/>
</dbReference>
<evidence type="ECO:0000256" key="10">
    <source>
        <dbReference type="PIRSR" id="PIRSR640198-2"/>
    </source>
</evidence>
<evidence type="ECO:0000256" key="9">
    <source>
        <dbReference type="PIRSR" id="PIRSR640198-1"/>
    </source>
</evidence>
<keyword evidence="6 10" id="KW-0067">ATP-binding</keyword>
<dbReference type="InterPro" id="IPR036597">
    <property type="entry name" value="Fido-like_dom_sf"/>
</dbReference>
<evidence type="ECO:0000256" key="3">
    <source>
        <dbReference type="ARBA" id="ARBA00022737"/>
    </source>
</evidence>
<evidence type="ECO:0000313" key="12">
    <source>
        <dbReference type="EMBL" id="HJE24897.1"/>
    </source>
</evidence>
<name>A0A921E4J6_9HYPH</name>
<keyword evidence="5" id="KW-0802">TPR repeat</keyword>
<reference evidence="12" key="2">
    <citation type="submission" date="2021-09" db="EMBL/GenBank/DDBJ databases">
        <authorList>
            <person name="Gilroy R."/>
        </authorList>
    </citation>
    <scope>NUCLEOTIDE SEQUENCE</scope>
    <source>
        <strain evidence="12">316</strain>
    </source>
</reference>
<dbReference type="SUPFAM" id="SSF140931">
    <property type="entry name" value="Fic-like"/>
    <property type="match status" value="1"/>
</dbReference>
<keyword evidence="7" id="KW-1133">Transmembrane helix</keyword>
<organism evidence="12 13">
    <name type="scientific">Methylorubrum populi</name>
    <dbReference type="NCBI Taxonomy" id="223967"/>
    <lineage>
        <taxon>Bacteria</taxon>
        <taxon>Pseudomonadati</taxon>
        <taxon>Pseudomonadota</taxon>
        <taxon>Alphaproteobacteria</taxon>
        <taxon>Hyphomicrobiales</taxon>
        <taxon>Methylobacteriaceae</taxon>
        <taxon>Methylorubrum</taxon>
    </lineage>
</organism>
<reference evidence="12" key="1">
    <citation type="journal article" date="2021" name="PeerJ">
        <title>Extensive microbial diversity within the chicken gut microbiome revealed by metagenomics and culture.</title>
        <authorList>
            <person name="Gilroy R."/>
            <person name="Ravi A."/>
            <person name="Getino M."/>
            <person name="Pursley I."/>
            <person name="Horton D.L."/>
            <person name="Alikhan N.F."/>
            <person name="Baker D."/>
            <person name="Gharbi K."/>
            <person name="Hall N."/>
            <person name="Watson M."/>
            <person name="Adriaenssens E.M."/>
            <person name="Foster-Nyarko E."/>
            <person name="Jarju S."/>
            <person name="Secka A."/>
            <person name="Antonio M."/>
            <person name="Oren A."/>
            <person name="Chaudhuri R.R."/>
            <person name="La Ragione R."/>
            <person name="Hildebrand F."/>
            <person name="Pallen M.J."/>
        </authorList>
    </citation>
    <scope>NUCLEOTIDE SEQUENCE</scope>
    <source>
        <strain evidence="12">316</strain>
    </source>
</reference>
<dbReference type="Pfam" id="PF02661">
    <property type="entry name" value="Fic"/>
    <property type="match status" value="1"/>
</dbReference>
<sequence length="229" mass="25532">MSKAVCMPDTFWDGVGRELAAELEPLFYVNQTNVMEAAVKILTAEAIKANRSMIPQKPVLCELHRSATLFLLSDAGSYRSINVAVFRPDGSMQHQPPVRDDVESLMADFFGQLMGMWDDSDPISIASFVLWRINWVHPFQNGNGRTARAFSYLCLCIKFGFWLPGDPTVVDLITADRAPYEAALAELDRSYADKNLDLTPMTTYLGSLLERQLRPFMSAEANAPTTVGE</sequence>
<dbReference type="Proteomes" id="UP000742631">
    <property type="component" value="Unassembled WGS sequence"/>
</dbReference>
<dbReference type="PANTHER" id="PTHR13504:SF34">
    <property type="entry name" value="PROTEIN ADENYLYLTRANSFERASE FICD"/>
    <property type="match status" value="1"/>
</dbReference>
<dbReference type="PANTHER" id="PTHR13504">
    <property type="entry name" value="FIDO DOMAIN-CONTAINING PROTEIN DDB_G0283145"/>
    <property type="match status" value="1"/>
</dbReference>
<evidence type="ECO:0000256" key="5">
    <source>
        <dbReference type="ARBA" id="ARBA00022803"/>
    </source>
</evidence>
<evidence type="ECO:0000256" key="4">
    <source>
        <dbReference type="ARBA" id="ARBA00022741"/>
    </source>
</evidence>
<dbReference type="EMBL" id="DYYG01000043">
    <property type="protein sequence ID" value="HJE24897.1"/>
    <property type="molecule type" value="Genomic_DNA"/>
</dbReference>
<feature type="active site" evidence="9">
    <location>
        <position position="137"/>
    </location>
</feature>
<evidence type="ECO:0000256" key="7">
    <source>
        <dbReference type="ARBA" id="ARBA00022989"/>
    </source>
</evidence>
<protein>
    <submittedName>
        <fullName evidence="12">Fic family protein</fullName>
    </submittedName>
</protein>
<keyword evidence="3" id="KW-0677">Repeat</keyword>
<feature type="domain" description="Fido" evidence="11">
    <location>
        <begin position="55"/>
        <end position="207"/>
    </location>
</feature>
<keyword evidence="4 10" id="KW-0547">Nucleotide-binding</keyword>
<keyword evidence="8" id="KW-0472">Membrane</keyword>
<evidence type="ECO:0000256" key="2">
    <source>
        <dbReference type="ARBA" id="ARBA00022692"/>
    </source>
</evidence>
<dbReference type="GO" id="GO:0016020">
    <property type="term" value="C:membrane"/>
    <property type="evidence" value="ECO:0007669"/>
    <property type="project" value="UniProtKB-SubCell"/>
</dbReference>
<proteinExistence type="predicted"/>
<keyword evidence="2" id="KW-0812">Transmembrane</keyword>
<evidence type="ECO:0000259" key="11">
    <source>
        <dbReference type="PROSITE" id="PS51459"/>
    </source>
</evidence>
<dbReference type="AlphaFoldDB" id="A0A921E4J6"/>
<dbReference type="InterPro" id="IPR003812">
    <property type="entry name" value="Fido"/>
</dbReference>
<evidence type="ECO:0000256" key="8">
    <source>
        <dbReference type="ARBA" id="ARBA00023136"/>
    </source>
</evidence>
<comment type="caution">
    <text evidence="12">The sequence shown here is derived from an EMBL/GenBank/DDBJ whole genome shotgun (WGS) entry which is preliminary data.</text>
</comment>
<dbReference type="InterPro" id="IPR040198">
    <property type="entry name" value="Fido_containing"/>
</dbReference>